<feature type="domain" description="T-SNARE coiled-coil homology" evidence="7">
    <location>
        <begin position="93"/>
        <end position="155"/>
    </location>
</feature>
<evidence type="ECO:0000313" key="9">
    <source>
        <dbReference type="Proteomes" id="UP000271974"/>
    </source>
</evidence>
<dbReference type="GO" id="GO:0015031">
    <property type="term" value="P:protein transport"/>
    <property type="evidence" value="ECO:0007669"/>
    <property type="project" value="UniProtKB-KW"/>
</dbReference>
<dbReference type="GO" id="GO:0031201">
    <property type="term" value="C:SNARE complex"/>
    <property type="evidence" value="ECO:0007669"/>
    <property type="project" value="TreeGrafter"/>
</dbReference>
<organism evidence="8 9">
    <name type="scientific">Elysia chlorotica</name>
    <name type="common">Eastern emerald elysia</name>
    <name type="synonym">Sea slug</name>
    <dbReference type="NCBI Taxonomy" id="188477"/>
    <lineage>
        <taxon>Eukaryota</taxon>
        <taxon>Metazoa</taxon>
        <taxon>Spiralia</taxon>
        <taxon>Lophotrochozoa</taxon>
        <taxon>Mollusca</taxon>
        <taxon>Gastropoda</taxon>
        <taxon>Heterobranchia</taxon>
        <taxon>Euthyneura</taxon>
        <taxon>Panpulmonata</taxon>
        <taxon>Sacoglossa</taxon>
        <taxon>Placobranchoidea</taxon>
        <taxon>Plakobranchidae</taxon>
        <taxon>Elysia</taxon>
    </lineage>
</organism>
<evidence type="ECO:0000256" key="6">
    <source>
        <dbReference type="SAM" id="MobiDB-lite"/>
    </source>
</evidence>
<keyword evidence="9" id="KW-1185">Reference proteome</keyword>
<evidence type="ECO:0000256" key="3">
    <source>
        <dbReference type="ARBA" id="ARBA00022927"/>
    </source>
</evidence>
<accession>A0A433UA25</accession>
<dbReference type="PANTHER" id="PTHR19305:SF9">
    <property type="entry name" value="SYNAPTOSOMAL-ASSOCIATED PROTEIN 29"/>
    <property type="match status" value="1"/>
</dbReference>
<keyword evidence="4 5" id="KW-0175">Coiled coil</keyword>
<protein>
    <recommendedName>
        <fullName evidence="7">t-SNARE coiled-coil homology domain-containing protein</fullName>
    </recommendedName>
</protein>
<feature type="coiled-coil region" evidence="5">
    <location>
        <begin position="258"/>
        <end position="292"/>
    </location>
</feature>
<keyword evidence="2" id="KW-0813">Transport</keyword>
<dbReference type="GO" id="GO:0005484">
    <property type="term" value="F:SNAP receptor activity"/>
    <property type="evidence" value="ECO:0007669"/>
    <property type="project" value="TreeGrafter"/>
</dbReference>
<dbReference type="AlphaFoldDB" id="A0A433UA25"/>
<evidence type="ECO:0000256" key="4">
    <source>
        <dbReference type="ARBA" id="ARBA00023054"/>
    </source>
</evidence>
<feature type="compositionally biased region" description="Low complexity" evidence="6">
    <location>
        <begin position="59"/>
        <end position="70"/>
    </location>
</feature>
<comment type="caution">
    <text evidence="8">The sequence shown here is derived from an EMBL/GenBank/DDBJ whole genome shotgun (WGS) entry which is preliminary data.</text>
</comment>
<proteinExistence type="inferred from homology"/>
<dbReference type="Gene3D" id="1.20.5.110">
    <property type="match status" value="2"/>
</dbReference>
<dbReference type="FunFam" id="1.20.5.110:FF:000041">
    <property type="entry name" value="Synaptosomal-associated protein 29"/>
    <property type="match status" value="1"/>
</dbReference>
<keyword evidence="3" id="KW-0653">Protein transport</keyword>
<dbReference type="PANTHER" id="PTHR19305">
    <property type="entry name" value="SYNAPTOSOMAL ASSOCIATED PROTEIN"/>
    <property type="match status" value="1"/>
</dbReference>
<evidence type="ECO:0000256" key="5">
    <source>
        <dbReference type="SAM" id="Coils"/>
    </source>
</evidence>
<reference evidence="8 9" key="1">
    <citation type="submission" date="2019-01" db="EMBL/GenBank/DDBJ databases">
        <title>A draft genome assembly of the solar-powered sea slug Elysia chlorotica.</title>
        <authorList>
            <person name="Cai H."/>
            <person name="Li Q."/>
            <person name="Fang X."/>
            <person name="Li J."/>
            <person name="Curtis N.E."/>
            <person name="Altenburger A."/>
            <person name="Shibata T."/>
            <person name="Feng M."/>
            <person name="Maeda T."/>
            <person name="Schwartz J.A."/>
            <person name="Shigenobu S."/>
            <person name="Lundholm N."/>
            <person name="Nishiyama T."/>
            <person name="Yang H."/>
            <person name="Hasebe M."/>
            <person name="Li S."/>
            <person name="Pierce S.K."/>
            <person name="Wang J."/>
        </authorList>
    </citation>
    <scope>NUCLEOTIDE SEQUENCE [LARGE SCALE GENOMIC DNA]</scope>
    <source>
        <strain evidence="8">EC2010</strain>
        <tissue evidence="8">Whole organism of an adult</tissue>
    </source>
</reference>
<feature type="compositionally biased region" description="Low complexity" evidence="6">
    <location>
        <begin position="36"/>
        <end position="47"/>
    </location>
</feature>
<dbReference type="STRING" id="188477.A0A433UA25"/>
<gene>
    <name evidence="8" type="ORF">EGW08_001584</name>
</gene>
<dbReference type="OrthoDB" id="18679at2759"/>
<evidence type="ECO:0000313" key="8">
    <source>
        <dbReference type="EMBL" id="RUS90684.1"/>
    </source>
</evidence>
<evidence type="ECO:0000256" key="2">
    <source>
        <dbReference type="ARBA" id="ARBA00022448"/>
    </source>
</evidence>
<comment type="similarity">
    <text evidence="1">Belongs to the SNAP-25 family.</text>
</comment>
<dbReference type="Proteomes" id="UP000271974">
    <property type="component" value="Unassembled WGS sequence"/>
</dbReference>
<dbReference type="SMART" id="SM00397">
    <property type="entry name" value="t_SNARE"/>
    <property type="match status" value="2"/>
</dbReference>
<name>A0A433UA25_ELYCH</name>
<dbReference type="GO" id="GO:0005886">
    <property type="term" value="C:plasma membrane"/>
    <property type="evidence" value="ECO:0007669"/>
    <property type="project" value="TreeGrafter"/>
</dbReference>
<dbReference type="SUPFAM" id="SSF58038">
    <property type="entry name" value="SNARE fusion complex"/>
    <property type="match status" value="2"/>
</dbReference>
<evidence type="ECO:0000259" key="7">
    <source>
        <dbReference type="PROSITE" id="PS50192"/>
    </source>
</evidence>
<dbReference type="GO" id="GO:0019905">
    <property type="term" value="F:syntaxin binding"/>
    <property type="evidence" value="ECO:0007669"/>
    <property type="project" value="TreeGrafter"/>
</dbReference>
<dbReference type="CDD" id="cd15856">
    <property type="entry name" value="SNARE_SNAP29C"/>
    <property type="match status" value="1"/>
</dbReference>
<dbReference type="GO" id="GO:0016082">
    <property type="term" value="P:synaptic vesicle priming"/>
    <property type="evidence" value="ECO:0007669"/>
    <property type="project" value="TreeGrafter"/>
</dbReference>
<dbReference type="PROSITE" id="PS50192">
    <property type="entry name" value="T_SNARE"/>
    <property type="match status" value="2"/>
</dbReference>
<dbReference type="EMBL" id="RQTK01000027">
    <property type="protein sequence ID" value="RUS90684.1"/>
    <property type="molecule type" value="Genomic_DNA"/>
</dbReference>
<dbReference type="GO" id="GO:0031629">
    <property type="term" value="P:synaptic vesicle fusion to presynaptic active zone membrane"/>
    <property type="evidence" value="ECO:0007669"/>
    <property type="project" value="TreeGrafter"/>
</dbReference>
<feature type="compositionally biased region" description="Acidic residues" evidence="6">
    <location>
        <begin position="10"/>
        <end position="19"/>
    </location>
</feature>
<feature type="domain" description="T-SNARE coiled-coil homology" evidence="7">
    <location>
        <begin position="241"/>
        <end position="303"/>
    </location>
</feature>
<dbReference type="GO" id="GO:0098793">
    <property type="term" value="C:presynapse"/>
    <property type="evidence" value="ECO:0007669"/>
    <property type="project" value="GOC"/>
</dbReference>
<dbReference type="InterPro" id="IPR000727">
    <property type="entry name" value="T_SNARE_dom"/>
</dbReference>
<feature type="region of interest" description="Disordered" evidence="6">
    <location>
        <begin position="1"/>
        <end position="81"/>
    </location>
</feature>
<sequence length="306" mass="33997">MSRYKSSNPFEDDDADDTDFVLVGKSKPAATYTYNSHTPSSSSQSNSVGKYQRPEKSHSSSAYSTSSTGYGYDGDAEANPFGDRRQQLMSQINESENRQLDSTQRALASIYESEAMGVATADELVRQGEVLDSIETKTDGMQQTLNTSQRHINNIKSVFGGIKNWWSGGGKKPAVNSQAQSNGANQRLRTTIEKQNAKGHTKVDTSGFYDDSDRDLDSRFMAGSRKPGDGQYTVIQPITRSAREDELDFNLGMMSEGMSRLKGLAQGLGDEIERQNEQLDRINVKVEDTDDLLSNQNRQMRRILKK</sequence>
<dbReference type="CDD" id="cd15887">
    <property type="entry name" value="SNARE_SNAP29N"/>
    <property type="match status" value="1"/>
</dbReference>
<evidence type="ECO:0000256" key="1">
    <source>
        <dbReference type="ARBA" id="ARBA00009480"/>
    </source>
</evidence>